<reference evidence="2" key="2">
    <citation type="submission" date="2017-02" db="EMBL/GenBank/DDBJ databases">
        <title>Sunflower complete genome.</title>
        <authorList>
            <person name="Langlade N."/>
            <person name="Munos S."/>
        </authorList>
    </citation>
    <scope>NUCLEOTIDE SEQUENCE [LARGE SCALE GENOMIC DNA]</scope>
    <source>
        <tissue evidence="2">Leaves</tissue>
    </source>
</reference>
<name>A0A251SI36_HELAN</name>
<evidence type="ECO:0000313" key="3">
    <source>
        <dbReference type="Proteomes" id="UP000215914"/>
    </source>
</evidence>
<reference evidence="1" key="3">
    <citation type="submission" date="2020-06" db="EMBL/GenBank/DDBJ databases">
        <title>Helianthus annuus Genome sequencing and assembly Release 2.</title>
        <authorList>
            <person name="Gouzy J."/>
            <person name="Langlade N."/>
            <person name="Munos S."/>
        </authorList>
    </citation>
    <scope>NUCLEOTIDE SEQUENCE</scope>
    <source>
        <tissue evidence="1">Leaves</tissue>
    </source>
</reference>
<organism evidence="2 3">
    <name type="scientific">Helianthus annuus</name>
    <name type="common">Common sunflower</name>
    <dbReference type="NCBI Taxonomy" id="4232"/>
    <lineage>
        <taxon>Eukaryota</taxon>
        <taxon>Viridiplantae</taxon>
        <taxon>Streptophyta</taxon>
        <taxon>Embryophyta</taxon>
        <taxon>Tracheophyta</taxon>
        <taxon>Spermatophyta</taxon>
        <taxon>Magnoliopsida</taxon>
        <taxon>eudicotyledons</taxon>
        <taxon>Gunneridae</taxon>
        <taxon>Pentapetalae</taxon>
        <taxon>asterids</taxon>
        <taxon>campanulids</taxon>
        <taxon>Asterales</taxon>
        <taxon>Asteraceae</taxon>
        <taxon>Asteroideae</taxon>
        <taxon>Heliantheae alliance</taxon>
        <taxon>Heliantheae</taxon>
        <taxon>Helianthus</taxon>
    </lineage>
</organism>
<sequence>MISRLQICWMITSANTHRGEDCNHCRLTSPSQETITLTIVTSAVRTKPTVLIKQTFASPLSPLSPLFSSGRSSSSSFVNSIVKATNFAESQASIRS</sequence>
<gene>
    <name evidence="2" type="ORF">HannXRQ_Chr14g0443451</name>
    <name evidence="1" type="ORF">HanXRQr2_Chr14g0644651</name>
</gene>
<dbReference type="AlphaFoldDB" id="A0A251SI36"/>
<dbReference type="Gramene" id="mRNA:HanXRQr2_Chr14g0644651">
    <property type="protein sequence ID" value="mRNA:HanXRQr2_Chr14g0644651"/>
    <property type="gene ID" value="HanXRQr2_Chr14g0644651"/>
</dbReference>
<protein>
    <submittedName>
        <fullName evidence="2">Uncharacterized protein</fullName>
    </submittedName>
</protein>
<dbReference type="Proteomes" id="UP000215914">
    <property type="component" value="Chromosome 14"/>
</dbReference>
<accession>A0A251SI36</accession>
<evidence type="ECO:0000313" key="1">
    <source>
        <dbReference type="EMBL" id="KAF5769131.1"/>
    </source>
</evidence>
<keyword evidence="3" id="KW-1185">Reference proteome</keyword>
<dbReference type="EMBL" id="MNCJ02000329">
    <property type="protein sequence ID" value="KAF5769131.1"/>
    <property type="molecule type" value="Genomic_DNA"/>
</dbReference>
<dbReference type="InParanoid" id="A0A251SI36"/>
<proteinExistence type="predicted"/>
<reference evidence="1 3" key="1">
    <citation type="journal article" date="2017" name="Nature">
        <title>The sunflower genome provides insights into oil metabolism, flowering and Asterid evolution.</title>
        <authorList>
            <person name="Badouin H."/>
            <person name="Gouzy J."/>
            <person name="Grassa C.J."/>
            <person name="Murat F."/>
            <person name="Staton S.E."/>
            <person name="Cottret L."/>
            <person name="Lelandais-Briere C."/>
            <person name="Owens G.L."/>
            <person name="Carrere S."/>
            <person name="Mayjonade B."/>
            <person name="Legrand L."/>
            <person name="Gill N."/>
            <person name="Kane N.C."/>
            <person name="Bowers J.E."/>
            <person name="Hubner S."/>
            <person name="Bellec A."/>
            <person name="Berard A."/>
            <person name="Berges H."/>
            <person name="Blanchet N."/>
            <person name="Boniface M.C."/>
            <person name="Brunel D."/>
            <person name="Catrice O."/>
            <person name="Chaidir N."/>
            <person name="Claudel C."/>
            <person name="Donnadieu C."/>
            <person name="Faraut T."/>
            <person name="Fievet G."/>
            <person name="Helmstetter N."/>
            <person name="King M."/>
            <person name="Knapp S.J."/>
            <person name="Lai Z."/>
            <person name="Le Paslier M.C."/>
            <person name="Lippi Y."/>
            <person name="Lorenzon L."/>
            <person name="Mandel J.R."/>
            <person name="Marage G."/>
            <person name="Marchand G."/>
            <person name="Marquand E."/>
            <person name="Bret-Mestries E."/>
            <person name="Morien E."/>
            <person name="Nambeesan S."/>
            <person name="Nguyen T."/>
            <person name="Pegot-Espagnet P."/>
            <person name="Pouilly N."/>
            <person name="Raftis F."/>
            <person name="Sallet E."/>
            <person name="Schiex T."/>
            <person name="Thomas J."/>
            <person name="Vandecasteele C."/>
            <person name="Vares D."/>
            <person name="Vear F."/>
            <person name="Vautrin S."/>
            <person name="Crespi M."/>
            <person name="Mangin B."/>
            <person name="Burke J.M."/>
            <person name="Salse J."/>
            <person name="Munos S."/>
            <person name="Vincourt P."/>
            <person name="Rieseberg L.H."/>
            <person name="Langlade N.B."/>
        </authorList>
    </citation>
    <scope>NUCLEOTIDE SEQUENCE [LARGE SCALE GENOMIC DNA]</scope>
    <source>
        <strain evidence="3">cv. SF193</strain>
        <tissue evidence="1">Leaves</tissue>
    </source>
</reference>
<evidence type="ECO:0000313" key="2">
    <source>
        <dbReference type="EMBL" id="OTF98241.1"/>
    </source>
</evidence>
<dbReference type="EMBL" id="CM007903">
    <property type="protein sequence ID" value="OTF98241.1"/>
    <property type="molecule type" value="Genomic_DNA"/>
</dbReference>